<feature type="binding site" evidence="4">
    <location>
        <position position="119"/>
    </location>
    <ligand>
        <name>substrate</name>
    </ligand>
</feature>
<dbReference type="InterPro" id="IPR018170">
    <property type="entry name" value="Aldo/ket_reductase_CS"/>
</dbReference>
<dbReference type="PANTHER" id="PTHR43827">
    <property type="entry name" value="2,5-DIKETO-D-GLUCONIC ACID REDUCTASE"/>
    <property type="match status" value="1"/>
</dbReference>
<evidence type="ECO:0000256" key="5">
    <source>
        <dbReference type="PIRSR" id="PIRSR000097-3"/>
    </source>
</evidence>
<dbReference type="PIRSF" id="PIRSF000097">
    <property type="entry name" value="AKR"/>
    <property type="match status" value="1"/>
</dbReference>
<dbReference type="PANTHER" id="PTHR43827:SF13">
    <property type="entry name" value="ALDO_KETO REDUCTASE FAMILY PROTEIN"/>
    <property type="match status" value="1"/>
</dbReference>
<dbReference type="PROSITE" id="PS00062">
    <property type="entry name" value="ALDOKETO_REDUCTASE_2"/>
    <property type="match status" value="1"/>
</dbReference>
<dbReference type="InterPro" id="IPR023210">
    <property type="entry name" value="NADP_OxRdtase_dom"/>
</dbReference>
<gene>
    <name evidence="8" type="ORF">EX30DRAFT_338402</name>
</gene>
<protein>
    <submittedName>
        <fullName evidence="8">Oxidoreductase</fullName>
    </submittedName>
</protein>
<feature type="domain" description="NADP-dependent oxidoreductase" evidence="7">
    <location>
        <begin position="40"/>
        <end position="271"/>
    </location>
</feature>
<dbReference type="FunFam" id="3.20.20.100:FF:000015">
    <property type="entry name" value="Oxidoreductase, aldo/keto reductase family"/>
    <property type="match status" value="1"/>
</dbReference>
<dbReference type="PRINTS" id="PR00069">
    <property type="entry name" value="ALDKETRDTASE"/>
</dbReference>
<dbReference type="SUPFAM" id="SSF51430">
    <property type="entry name" value="NAD(P)-linked oxidoreductase"/>
    <property type="match status" value="1"/>
</dbReference>
<dbReference type="PROSITE" id="PS00798">
    <property type="entry name" value="ALDOKETO_REDUCTASE_1"/>
    <property type="match status" value="1"/>
</dbReference>
<dbReference type="PROSITE" id="PS00063">
    <property type="entry name" value="ALDOKETO_REDUCTASE_3"/>
    <property type="match status" value="1"/>
</dbReference>
<sequence length="286" mass="32023">MHLSHDPEPISSSVNPSLSSTKPNRPNVGLGLYLSPPAVTKRTVLWALEIGYRHFDTAQYYENESQLGEAIRESGIPREQVFLCTKILFPEGSMEGSLEKCKKSLKDMGVDYVDLFLIHSPTSGPNGRRELWEALCRLKEEGGARQIGVSNYGVKHIEEIKTFSNVMPAVNQVEIHPWCQQRPIIEHCKANHITIQAYSPLVRNTKADHPVLRQIAETLGTSTTKVLLQWSLNQGYLPLPKSDDLGRLKENFDVRGFVLCAGDMKRLNDLDEGMEGAVVPQYTEAP</sequence>
<accession>A0A4S2N404</accession>
<keyword evidence="2" id="KW-0560">Oxidoreductase</keyword>
<evidence type="ECO:0000256" key="3">
    <source>
        <dbReference type="PIRSR" id="PIRSR000097-1"/>
    </source>
</evidence>
<organism evidence="8 9">
    <name type="scientific">Ascodesmis nigricans</name>
    <dbReference type="NCBI Taxonomy" id="341454"/>
    <lineage>
        <taxon>Eukaryota</taxon>
        <taxon>Fungi</taxon>
        <taxon>Dikarya</taxon>
        <taxon>Ascomycota</taxon>
        <taxon>Pezizomycotina</taxon>
        <taxon>Pezizomycetes</taxon>
        <taxon>Pezizales</taxon>
        <taxon>Ascodesmidaceae</taxon>
        <taxon>Ascodesmis</taxon>
    </lineage>
</organism>
<feature type="compositionally biased region" description="Low complexity" evidence="6">
    <location>
        <begin position="11"/>
        <end position="20"/>
    </location>
</feature>
<dbReference type="InterPro" id="IPR036812">
    <property type="entry name" value="NAD(P)_OxRdtase_dom_sf"/>
</dbReference>
<comment type="similarity">
    <text evidence="1">Belongs to the aldo/keto reductase family.</text>
</comment>
<evidence type="ECO:0000313" key="8">
    <source>
        <dbReference type="EMBL" id="TGZ83796.1"/>
    </source>
</evidence>
<dbReference type="STRING" id="341454.A0A4S2N404"/>
<evidence type="ECO:0000256" key="6">
    <source>
        <dbReference type="SAM" id="MobiDB-lite"/>
    </source>
</evidence>
<dbReference type="CDD" id="cd19071">
    <property type="entry name" value="AKR_AKR1-5-like"/>
    <property type="match status" value="1"/>
</dbReference>
<evidence type="ECO:0000256" key="2">
    <source>
        <dbReference type="ARBA" id="ARBA00023002"/>
    </source>
</evidence>
<evidence type="ECO:0000259" key="7">
    <source>
        <dbReference type="Pfam" id="PF00248"/>
    </source>
</evidence>
<dbReference type="AlphaFoldDB" id="A0A4S2N404"/>
<feature type="site" description="Lowers pKa of active site Tyr" evidence="5">
    <location>
        <position position="86"/>
    </location>
</feature>
<keyword evidence="9" id="KW-1185">Reference proteome</keyword>
<dbReference type="InterPro" id="IPR020471">
    <property type="entry name" value="AKR"/>
</dbReference>
<dbReference type="InParanoid" id="A0A4S2N404"/>
<evidence type="ECO:0000256" key="4">
    <source>
        <dbReference type="PIRSR" id="PIRSR000097-2"/>
    </source>
</evidence>
<reference evidence="8 9" key="1">
    <citation type="submission" date="2019-04" db="EMBL/GenBank/DDBJ databases">
        <title>Comparative genomics and transcriptomics to analyze fruiting body development in filamentous ascomycetes.</title>
        <authorList>
            <consortium name="DOE Joint Genome Institute"/>
            <person name="Lutkenhaus R."/>
            <person name="Traeger S."/>
            <person name="Breuer J."/>
            <person name="Kuo A."/>
            <person name="Lipzen A."/>
            <person name="Pangilinan J."/>
            <person name="Dilworth D."/>
            <person name="Sandor L."/>
            <person name="Poggeler S."/>
            <person name="Barry K."/>
            <person name="Grigoriev I.V."/>
            <person name="Nowrousian M."/>
        </authorList>
    </citation>
    <scope>NUCLEOTIDE SEQUENCE [LARGE SCALE GENOMIC DNA]</scope>
    <source>
        <strain evidence="8 9">CBS 389.68</strain>
    </source>
</reference>
<feature type="region of interest" description="Disordered" evidence="6">
    <location>
        <begin position="1"/>
        <end position="23"/>
    </location>
</feature>
<dbReference type="OrthoDB" id="416253at2759"/>
<dbReference type="GO" id="GO:0016491">
    <property type="term" value="F:oxidoreductase activity"/>
    <property type="evidence" value="ECO:0007669"/>
    <property type="project" value="UniProtKB-KW"/>
</dbReference>
<dbReference type="Proteomes" id="UP000298138">
    <property type="component" value="Unassembled WGS sequence"/>
</dbReference>
<feature type="active site" description="Proton donor" evidence="3">
    <location>
        <position position="61"/>
    </location>
</feature>
<evidence type="ECO:0000313" key="9">
    <source>
        <dbReference type="Proteomes" id="UP000298138"/>
    </source>
</evidence>
<dbReference type="Gene3D" id="3.20.20.100">
    <property type="entry name" value="NADP-dependent oxidoreductase domain"/>
    <property type="match status" value="1"/>
</dbReference>
<evidence type="ECO:0000256" key="1">
    <source>
        <dbReference type="ARBA" id="ARBA00007905"/>
    </source>
</evidence>
<proteinExistence type="inferred from homology"/>
<name>A0A4S2N404_9PEZI</name>
<dbReference type="EMBL" id="ML220113">
    <property type="protein sequence ID" value="TGZ83796.1"/>
    <property type="molecule type" value="Genomic_DNA"/>
</dbReference>
<dbReference type="Pfam" id="PF00248">
    <property type="entry name" value="Aldo_ket_red"/>
    <property type="match status" value="1"/>
</dbReference>